<dbReference type="Proteomes" id="UP000707071">
    <property type="component" value="Unassembled WGS sequence"/>
</dbReference>
<name>A0A9P7QIQ4_9HYPO</name>
<accession>A0A9P7QIQ4</accession>
<comment type="caution">
    <text evidence="1">The sequence shown here is derived from an EMBL/GenBank/DDBJ whole genome shotgun (WGS) entry which is preliminary data.</text>
</comment>
<sequence>MAWRANMDITPCTSVRVALDYIAKYCTKAEVPTASYTDIVKSVLPHVSDSRPVVSLAAKSLNKLLVERDWGSQEVAFLLVDLALVEGSRVVLTLDCRAEQDRDAVVDVPGTHGVRQSTRPRRSLYVKYLERDEEYEATTLFTFLTRHNTNRPQPQILGFPGAYLTDHHGDCRKNCAHFFLNVADDAYIPLCTPIYVKIR</sequence>
<organism evidence="1 2">
    <name type="scientific">Claviceps aff. purpurea</name>
    <dbReference type="NCBI Taxonomy" id="1967640"/>
    <lineage>
        <taxon>Eukaryota</taxon>
        <taxon>Fungi</taxon>
        <taxon>Dikarya</taxon>
        <taxon>Ascomycota</taxon>
        <taxon>Pezizomycotina</taxon>
        <taxon>Sordariomycetes</taxon>
        <taxon>Hypocreomycetidae</taxon>
        <taxon>Hypocreales</taxon>
        <taxon>Clavicipitaceae</taxon>
        <taxon>Claviceps</taxon>
    </lineage>
</organism>
<reference evidence="1 2" key="1">
    <citation type="journal article" date="2020" name="bioRxiv">
        <title>Whole genome comparisons of ergot fungi reveals the divergence and evolution of species within the genus Claviceps are the result of varying mechanisms driving genome evolution and host range expansion.</title>
        <authorList>
            <person name="Wyka S.A."/>
            <person name="Mondo S.J."/>
            <person name="Liu M."/>
            <person name="Dettman J."/>
            <person name="Nalam V."/>
            <person name="Broders K.D."/>
        </authorList>
    </citation>
    <scope>NUCLEOTIDE SEQUENCE [LARGE SCALE GENOMIC DNA]</scope>
    <source>
        <strain evidence="1 2">Clav52</strain>
    </source>
</reference>
<proteinExistence type="predicted"/>
<gene>
    <name evidence="1" type="ORF">E4U09_000877</name>
</gene>
<keyword evidence="2" id="KW-1185">Reference proteome</keyword>
<evidence type="ECO:0000313" key="2">
    <source>
        <dbReference type="Proteomes" id="UP000707071"/>
    </source>
</evidence>
<dbReference type="EMBL" id="SRRH01000128">
    <property type="protein sequence ID" value="KAG6298345.1"/>
    <property type="molecule type" value="Genomic_DNA"/>
</dbReference>
<dbReference type="AlphaFoldDB" id="A0A9P7QIQ4"/>
<protein>
    <submittedName>
        <fullName evidence="1">Uncharacterized protein</fullName>
    </submittedName>
</protein>
<evidence type="ECO:0000313" key="1">
    <source>
        <dbReference type="EMBL" id="KAG6298345.1"/>
    </source>
</evidence>